<name>A0A2A2SHZ9_9SPHN</name>
<evidence type="ECO:0000313" key="3">
    <source>
        <dbReference type="Proteomes" id="UP000218151"/>
    </source>
</evidence>
<protein>
    <submittedName>
        <fullName evidence="2">Uncharacterized protein</fullName>
    </submittedName>
</protein>
<feature type="signal peptide" evidence="1">
    <location>
        <begin position="1"/>
        <end position="22"/>
    </location>
</feature>
<sequence length="137" mass="14401">MRKPLIALALISTLAPSTAALATTVTVHNRSQQPMRLAVDKPLSGYEEPLSASVEPGFVALTYKPGGKVLMPHAEAEGAAFSVRYVDERGTGCRFSVTPVRHSSAYARAVPVAEPIGGARCEAATGSTIGDFVFTVR</sequence>
<keyword evidence="1" id="KW-0732">Signal</keyword>
<dbReference type="Proteomes" id="UP000218151">
    <property type="component" value="Unassembled WGS sequence"/>
</dbReference>
<reference evidence="3" key="1">
    <citation type="submission" date="2017-09" db="EMBL/GenBank/DDBJ databases">
        <authorList>
            <person name="Feng G."/>
            <person name="Zhu H."/>
        </authorList>
    </citation>
    <scope>NUCLEOTIDE SEQUENCE [LARGE SCALE GENOMIC DNA]</scope>
    <source>
        <strain evidence="3">1PNM-20</strain>
    </source>
</reference>
<accession>A0A2A2SHZ9</accession>
<proteinExistence type="predicted"/>
<dbReference type="AlphaFoldDB" id="A0A2A2SHZ9"/>
<feature type="chain" id="PRO_5012132658" evidence="1">
    <location>
        <begin position="23"/>
        <end position="137"/>
    </location>
</feature>
<organism evidence="2 3">
    <name type="scientific">Sphingomonas lenta</name>
    <dbReference type="NCBI Taxonomy" id="1141887"/>
    <lineage>
        <taxon>Bacteria</taxon>
        <taxon>Pseudomonadati</taxon>
        <taxon>Pseudomonadota</taxon>
        <taxon>Alphaproteobacteria</taxon>
        <taxon>Sphingomonadales</taxon>
        <taxon>Sphingomonadaceae</taxon>
        <taxon>Sphingomonas</taxon>
    </lineage>
</organism>
<dbReference type="OrthoDB" id="7570048at2"/>
<evidence type="ECO:0000256" key="1">
    <source>
        <dbReference type="SAM" id="SignalP"/>
    </source>
</evidence>
<dbReference type="EMBL" id="NSLI01000002">
    <property type="protein sequence ID" value="PAX08862.1"/>
    <property type="molecule type" value="Genomic_DNA"/>
</dbReference>
<gene>
    <name evidence="2" type="ORF">CKY28_05775</name>
</gene>
<evidence type="ECO:0000313" key="2">
    <source>
        <dbReference type="EMBL" id="PAX08862.1"/>
    </source>
</evidence>
<comment type="caution">
    <text evidence="2">The sequence shown here is derived from an EMBL/GenBank/DDBJ whole genome shotgun (WGS) entry which is preliminary data.</text>
</comment>
<keyword evidence="3" id="KW-1185">Reference proteome</keyword>
<dbReference type="RefSeq" id="WP_095997373.1">
    <property type="nucleotide sequence ID" value="NZ_NSLI01000002.1"/>
</dbReference>